<proteinExistence type="predicted"/>
<dbReference type="EMBL" id="DWWM01000020">
    <property type="protein sequence ID" value="HJC36124.1"/>
    <property type="molecule type" value="Genomic_DNA"/>
</dbReference>
<evidence type="ECO:0000259" key="3">
    <source>
        <dbReference type="SMART" id="SM00062"/>
    </source>
</evidence>
<sequence>MWKKFGTLLCASAMVLTLAGCGSSEQPEEDNTFVVGMECAYAPFNWQSSNQTDSSVQLESGGYADGYDVMIAKNIADQLGKELVIKQVSWDSLIPALGTGDIDAVIAGMTANEEREQAADFTTPYYDSQGMIMIVRKDSEEAGYTDIQQFSGKNVVGQNGTNYDEVIDQIEGVNHVTPKRTYSEMVLALQAGDVDGITAEIAVAEGVVAANPDLTYITFDEGKGFEADTTVSIAMKEGSRDSELFKSVQEALDNIDQDTRVSYMQTAVEIQPAE</sequence>
<dbReference type="AlphaFoldDB" id="A0A9D2NQK2"/>
<name>A0A9D2NQK2_9FIRM</name>
<reference evidence="4" key="2">
    <citation type="submission" date="2021-04" db="EMBL/GenBank/DDBJ databases">
        <authorList>
            <person name="Gilroy R."/>
        </authorList>
    </citation>
    <scope>NUCLEOTIDE SEQUENCE</scope>
    <source>
        <strain evidence="4">CHK187-11901</strain>
    </source>
</reference>
<evidence type="ECO:0000256" key="1">
    <source>
        <dbReference type="ARBA" id="ARBA00022729"/>
    </source>
</evidence>
<dbReference type="PANTHER" id="PTHR35936">
    <property type="entry name" value="MEMBRANE-BOUND LYTIC MUREIN TRANSGLYCOSYLASE F"/>
    <property type="match status" value="1"/>
</dbReference>
<evidence type="ECO:0000313" key="4">
    <source>
        <dbReference type="EMBL" id="HJC36124.1"/>
    </source>
</evidence>
<dbReference type="PANTHER" id="PTHR35936:SF19">
    <property type="entry name" value="AMINO-ACID-BINDING PROTEIN YXEM-RELATED"/>
    <property type="match status" value="1"/>
</dbReference>
<evidence type="ECO:0000313" key="5">
    <source>
        <dbReference type="Proteomes" id="UP000823896"/>
    </source>
</evidence>
<dbReference type="SMART" id="SM00062">
    <property type="entry name" value="PBPb"/>
    <property type="match status" value="1"/>
</dbReference>
<dbReference type="Proteomes" id="UP000823896">
    <property type="component" value="Unassembled WGS sequence"/>
</dbReference>
<organism evidence="4 5">
    <name type="scientific">Candidatus Merdibacter merdavium</name>
    <dbReference type="NCBI Taxonomy" id="2838692"/>
    <lineage>
        <taxon>Bacteria</taxon>
        <taxon>Bacillati</taxon>
        <taxon>Bacillota</taxon>
        <taxon>Erysipelotrichia</taxon>
        <taxon>Erysipelotrichales</taxon>
        <taxon>Erysipelotrichaceae</taxon>
        <taxon>Merdibacter</taxon>
    </lineage>
</organism>
<dbReference type="Pfam" id="PF00497">
    <property type="entry name" value="SBP_bac_3"/>
    <property type="match status" value="1"/>
</dbReference>
<gene>
    <name evidence="4" type="ORF">H9702_03220</name>
</gene>
<dbReference type="SUPFAM" id="SSF53850">
    <property type="entry name" value="Periplasmic binding protein-like II"/>
    <property type="match status" value="1"/>
</dbReference>
<feature type="signal peptide" evidence="2">
    <location>
        <begin position="1"/>
        <end position="19"/>
    </location>
</feature>
<evidence type="ECO:0000256" key="2">
    <source>
        <dbReference type="SAM" id="SignalP"/>
    </source>
</evidence>
<feature type="domain" description="Solute-binding protein family 3/N-terminal" evidence="3">
    <location>
        <begin position="32"/>
        <end position="268"/>
    </location>
</feature>
<accession>A0A9D2NQK2</accession>
<protein>
    <submittedName>
        <fullName evidence="4">Transporter substrate-binding domain-containing protein</fullName>
    </submittedName>
</protein>
<reference evidence="4" key="1">
    <citation type="journal article" date="2021" name="PeerJ">
        <title>Extensive microbial diversity within the chicken gut microbiome revealed by metagenomics and culture.</title>
        <authorList>
            <person name="Gilroy R."/>
            <person name="Ravi A."/>
            <person name="Getino M."/>
            <person name="Pursley I."/>
            <person name="Horton D.L."/>
            <person name="Alikhan N.F."/>
            <person name="Baker D."/>
            <person name="Gharbi K."/>
            <person name="Hall N."/>
            <person name="Watson M."/>
            <person name="Adriaenssens E.M."/>
            <person name="Foster-Nyarko E."/>
            <person name="Jarju S."/>
            <person name="Secka A."/>
            <person name="Antonio M."/>
            <person name="Oren A."/>
            <person name="Chaudhuri R.R."/>
            <person name="La Ragione R."/>
            <person name="Hildebrand F."/>
            <person name="Pallen M.J."/>
        </authorList>
    </citation>
    <scope>NUCLEOTIDE SEQUENCE</scope>
    <source>
        <strain evidence="4">CHK187-11901</strain>
    </source>
</reference>
<feature type="chain" id="PRO_5038339778" evidence="2">
    <location>
        <begin position="20"/>
        <end position="274"/>
    </location>
</feature>
<comment type="caution">
    <text evidence="4">The sequence shown here is derived from an EMBL/GenBank/DDBJ whole genome shotgun (WGS) entry which is preliminary data.</text>
</comment>
<dbReference type="PROSITE" id="PS51257">
    <property type="entry name" value="PROKAR_LIPOPROTEIN"/>
    <property type="match status" value="1"/>
</dbReference>
<dbReference type="InterPro" id="IPR001638">
    <property type="entry name" value="Solute-binding_3/MltF_N"/>
</dbReference>
<dbReference type="Gene3D" id="3.40.190.10">
    <property type="entry name" value="Periplasmic binding protein-like II"/>
    <property type="match status" value="2"/>
</dbReference>
<keyword evidence="1 2" id="KW-0732">Signal</keyword>